<evidence type="ECO:0000313" key="3">
    <source>
        <dbReference type="EMBL" id="GEN87861.1"/>
    </source>
</evidence>
<comment type="caution">
    <text evidence="3">The sequence shown here is derived from an EMBL/GenBank/DDBJ whole genome shotgun (WGS) entry which is preliminary data.</text>
</comment>
<name>A0A511ZK83_9BACI</name>
<dbReference type="GO" id="GO:0008206">
    <property type="term" value="P:bile acid metabolic process"/>
    <property type="evidence" value="ECO:0007669"/>
    <property type="project" value="UniProtKB-ARBA"/>
</dbReference>
<dbReference type="CDD" id="cd05233">
    <property type="entry name" value="SDR_c"/>
    <property type="match status" value="1"/>
</dbReference>
<evidence type="ECO:0000313" key="4">
    <source>
        <dbReference type="Proteomes" id="UP000321558"/>
    </source>
</evidence>
<reference evidence="3 4" key="1">
    <citation type="submission" date="2019-07" db="EMBL/GenBank/DDBJ databases">
        <title>Whole genome shotgun sequence of Oceanobacillus sojae NBRC 105379.</title>
        <authorList>
            <person name="Hosoyama A."/>
            <person name="Uohara A."/>
            <person name="Ohji S."/>
            <person name="Ichikawa N."/>
        </authorList>
    </citation>
    <scope>NUCLEOTIDE SEQUENCE [LARGE SCALE GENOMIC DNA]</scope>
    <source>
        <strain evidence="3 4">NBRC 105379</strain>
    </source>
</reference>
<dbReference type="SUPFAM" id="SSF51735">
    <property type="entry name" value="NAD(P)-binding Rossmann-fold domains"/>
    <property type="match status" value="1"/>
</dbReference>
<dbReference type="InterPro" id="IPR002347">
    <property type="entry name" value="SDR_fam"/>
</dbReference>
<dbReference type="InterPro" id="IPR020904">
    <property type="entry name" value="Sc_DH/Rdtase_CS"/>
</dbReference>
<dbReference type="GO" id="GO:0016491">
    <property type="term" value="F:oxidoreductase activity"/>
    <property type="evidence" value="ECO:0007669"/>
    <property type="project" value="UniProtKB-KW"/>
</dbReference>
<dbReference type="PANTHER" id="PTHR24321:SF8">
    <property type="entry name" value="ESTRADIOL 17-BETA-DEHYDROGENASE 8-RELATED"/>
    <property type="match status" value="1"/>
</dbReference>
<sequence length="253" mass="26343">MKLKDKVAIVTGAASGMGKAIAELYGREGCKVIAADLNLQGAEETVQSITNNRGTAKAIKVNITELEDIENMIDAAVSEFGTLDILVNNAGIMDGMEAAGDVDDKKWDLIFDVNTKGVMRAIRKAIPIFLEKGNGNIINTASTGGLNGAHAGAAYVASKHAVVGLTKNTGFMYAKEGIRCNAIAPGGVATNITSSVSDFNQFGASRTQLAQAVMPRVGQPEEIAQVALFLASDESSFVNGTVITADAGWTAAF</sequence>
<dbReference type="AlphaFoldDB" id="A0A511ZK83"/>
<accession>A0A511ZK83</accession>
<dbReference type="Proteomes" id="UP000321558">
    <property type="component" value="Unassembled WGS sequence"/>
</dbReference>
<keyword evidence="4" id="KW-1185">Reference proteome</keyword>
<comment type="similarity">
    <text evidence="1">Belongs to the short-chain dehydrogenases/reductases (SDR) family.</text>
</comment>
<dbReference type="FunFam" id="3.40.50.720:FF:000084">
    <property type="entry name" value="Short-chain dehydrogenase reductase"/>
    <property type="match status" value="1"/>
</dbReference>
<dbReference type="PRINTS" id="PR00081">
    <property type="entry name" value="GDHRDH"/>
</dbReference>
<dbReference type="STRING" id="582851.GCA_900162665_04000"/>
<dbReference type="PRINTS" id="PR00080">
    <property type="entry name" value="SDRFAMILY"/>
</dbReference>
<dbReference type="InterPro" id="IPR036291">
    <property type="entry name" value="NAD(P)-bd_dom_sf"/>
</dbReference>
<dbReference type="Gene3D" id="3.40.50.720">
    <property type="entry name" value="NAD(P)-binding Rossmann-like Domain"/>
    <property type="match status" value="1"/>
</dbReference>
<organism evidence="3 4">
    <name type="scientific">Oceanobacillus sojae</name>
    <dbReference type="NCBI Taxonomy" id="582851"/>
    <lineage>
        <taxon>Bacteria</taxon>
        <taxon>Bacillati</taxon>
        <taxon>Bacillota</taxon>
        <taxon>Bacilli</taxon>
        <taxon>Bacillales</taxon>
        <taxon>Bacillaceae</taxon>
        <taxon>Oceanobacillus</taxon>
    </lineage>
</organism>
<dbReference type="OrthoDB" id="9803333at2"/>
<dbReference type="PROSITE" id="PS00061">
    <property type="entry name" value="ADH_SHORT"/>
    <property type="match status" value="1"/>
</dbReference>
<dbReference type="RefSeq" id="WP_147210815.1">
    <property type="nucleotide sequence ID" value="NZ_BJYM01000010.1"/>
</dbReference>
<protein>
    <submittedName>
        <fullName evidence="3">3-ketoacyl-ACP reductase</fullName>
    </submittedName>
</protein>
<evidence type="ECO:0000256" key="1">
    <source>
        <dbReference type="ARBA" id="ARBA00006484"/>
    </source>
</evidence>
<gene>
    <name evidence="3" type="ORF">OSO01_26000</name>
</gene>
<keyword evidence="2" id="KW-0560">Oxidoreductase</keyword>
<dbReference type="EMBL" id="BJYM01000010">
    <property type="protein sequence ID" value="GEN87861.1"/>
    <property type="molecule type" value="Genomic_DNA"/>
</dbReference>
<proteinExistence type="inferred from homology"/>
<dbReference type="NCBIfam" id="NF005559">
    <property type="entry name" value="PRK07231.1"/>
    <property type="match status" value="1"/>
</dbReference>
<evidence type="ECO:0000256" key="2">
    <source>
        <dbReference type="ARBA" id="ARBA00023002"/>
    </source>
</evidence>
<dbReference type="PANTHER" id="PTHR24321">
    <property type="entry name" value="DEHYDROGENASES, SHORT CHAIN"/>
    <property type="match status" value="1"/>
</dbReference>
<dbReference type="Pfam" id="PF13561">
    <property type="entry name" value="adh_short_C2"/>
    <property type="match status" value="1"/>
</dbReference>